<dbReference type="SUPFAM" id="SSF53474">
    <property type="entry name" value="alpha/beta-Hydrolases"/>
    <property type="match status" value="1"/>
</dbReference>
<comment type="similarity">
    <text evidence="1">Belongs to the 'GDXG' lipolytic enzyme family.</text>
</comment>
<evidence type="ECO:0000313" key="4">
    <source>
        <dbReference type="Proteomes" id="UP001642260"/>
    </source>
</evidence>
<name>A0ABC8L1Y8_ERUVS</name>
<feature type="domain" description="Alpha/beta hydrolase fold-3" evidence="2">
    <location>
        <begin position="78"/>
        <end position="281"/>
    </location>
</feature>
<dbReference type="Proteomes" id="UP001642260">
    <property type="component" value="Unassembled WGS sequence"/>
</dbReference>
<dbReference type="AlphaFoldDB" id="A0ABC8L1Y8"/>
<comment type="caution">
    <text evidence="3">The sequence shown here is derived from an EMBL/GenBank/DDBJ whole genome shotgun (WGS) entry which is preliminary data.</text>
</comment>
<sequence>MSKSSQAFVIYRELGIIKNQKDNTFTRDPINSPGDRVPATPDAVVSKDFRVNYSKSTCMRLYVPTTALNGSSKNLPLVVYFHGGRFICGSFDLEHTHDFCNRLARESNVVVASASYRQAPEFKLPAAYDDGEDALKWIKYSPDKEWIKSYADLSNVFLMGTNSGGNVAYNVGLRSTEQDITPLCIRGLILHDPFFDGEERCASEVSHENKLDADICWNLCLPDGEDRDHQYSNPTVGDGPDNMEKIRRLGWKVMVTGVRGELLIERQRNVANLFKEKGVDVFERFIFKGESGNWFGCGGGEGRFLVVVVVVVPETRDGENSK</sequence>
<keyword evidence="4" id="KW-1185">Reference proteome</keyword>
<protein>
    <recommendedName>
        <fullName evidence="2">Alpha/beta hydrolase fold-3 domain-containing protein</fullName>
    </recommendedName>
</protein>
<dbReference type="InterPro" id="IPR029058">
    <property type="entry name" value="AB_hydrolase_fold"/>
</dbReference>
<dbReference type="EMBL" id="CAKOAT010382932">
    <property type="protein sequence ID" value="CAH8364225.1"/>
    <property type="molecule type" value="Genomic_DNA"/>
</dbReference>
<dbReference type="PANTHER" id="PTHR23024">
    <property type="entry name" value="ARYLACETAMIDE DEACETYLASE"/>
    <property type="match status" value="1"/>
</dbReference>
<dbReference type="InterPro" id="IPR013094">
    <property type="entry name" value="AB_hydrolase_3"/>
</dbReference>
<dbReference type="Pfam" id="PF07859">
    <property type="entry name" value="Abhydrolase_3"/>
    <property type="match status" value="1"/>
</dbReference>
<gene>
    <name evidence="3" type="ORF">ERUC_LOCUS29981</name>
</gene>
<accession>A0ABC8L1Y8</accession>
<reference evidence="3 4" key="1">
    <citation type="submission" date="2022-03" db="EMBL/GenBank/DDBJ databases">
        <authorList>
            <person name="Macdonald S."/>
            <person name="Ahmed S."/>
            <person name="Newling K."/>
        </authorList>
    </citation>
    <scope>NUCLEOTIDE SEQUENCE [LARGE SCALE GENOMIC DNA]</scope>
</reference>
<evidence type="ECO:0000256" key="1">
    <source>
        <dbReference type="ARBA" id="ARBA00010515"/>
    </source>
</evidence>
<dbReference type="Gene3D" id="3.40.50.1820">
    <property type="entry name" value="alpha/beta hydrolase"/>
    <property type="match status" value="1"/>
</dbReference>
<evidence type="ECO:0000313" key="3">
    <source>
        <dbReference type="EMBL" id="CAH8364225.1"/>
    </source>
</evidence>
<organism evidence="3 4">
    <name type="scientific">Eruca vesicaria subsp. sativa</name>
    <name type="common">Garden rocket</name>
    <name type="synonym">Eruca sativa</name>
    <dbReference type="NCBI Taxonomy" id="29727"/>
    <lineage>
        <taxon>Eukaryota</taxon>
        <taxon>Viridiplantae</taxon>
        <taxon>Streptophyta</taxon>
        <taxon>Embryophyta</taxon>
        <taxon>Tracheophyta</taxon>
        <taxon>Spermatophyta</taxon>
        <taxon>Magnoliopsida</taxon>
        <taxon>eudicotyledons</taxon>
        <taxon>Gunneridae</taxon>
        <taxon>Pentapetalae</taxon>
        <taxon>rosids</taxon>
        <taxon>malvids</taxon>
        <taxon>Brassicales</taxon>
        <taxon>Brassicaceae</taxon>
        <taxon>Brassiceae</taxon>
        <taxon>Eruca</taxon>
    </lineage>
</organism>
<evidence type="ECO:0000259" key="2">
    <source>
        <dbReference type="Pfam" id="PF07859"/>
    </source>
</evidence>
<proteinExistence type="inferred from homology"/>
<dbReference type="InterPro" id="IPR050466">
    <property type="entry name" value="Carboxylest/Gibb_receptor"/>
</dbReference>
<dbReference type="PANTHER" id="PTHR23024:SF546">
    <property type="entry name" value="CARBOXYLESTERASE 120-RELATED"/>
    <property type="match status" value="1"/>
</dbReference>